<dbReference type="OrthoDB" id="9809969at2"/>
<dbReference type="Pfam" id="PF03432">
    <property type="entry name" value="Relaxase"/>
    <property type="match status" value="1"/>
</dbReference>
<evidence type="ECO:0000259" key="1">
    <source>
        <dbReference type="Pfam" id="PF03432"/>
    </source>
</evidence>
<feature type="domain" description="MobA/VirD2-like nuclease" evidence="1">
    <location>
        <begin position="127"/>
        <end position="208"/>
    </location>
</feature>
<dbReference type="Pfam" id="PF11843">
    <property type="entry name" value="DUF3363"/>
    <property type="match status" value="2"/>
</dbReference>
<keyword evidence="3" id="KW-1185">Reference proteome</keyword>
<dbReference type="InterPro" id="IPR021795">
    <property type="entry name" value="DUF3363"/>
</dbReference>
<proteinExistence type="predicted"/>
<organism evidence="2 3">
    <name type="scientific">Pelagibacterium luteolum</name>
    <dbReference type="NCBI Taxonomy" id="440168"/>
    <lineage>
        <taxon>Bacteria</taxon>
        <taxon>Pseudomonadati</taxon>
        <taxon>Pseudomonadota</taxon>
        <taxon>Alphaproteobacteria</taxon>
        <taxon>Hyphomicrobiales</taxon>
        <taxon>Devosiaceae</taxon>
        <taxon>Pelagibacterium</taxon>
    </lineage>
</organism>
<reference evidence="2 3" key="1">
    <citation type="submission" date="2016-10" db="EMBL/GenBank/DDBJ databases">
        <authorList>
            <person name="de Groot N.N."/>
        </authorList>
    </citation>
    <scope>NUCLEOTIDE SEQUENCE [LARGE SCALE GENOMIC DNA]</scope>
    <source>
        <strain evidence="2 3">CGMCC 1.10267</strain>
    </source>
</reference>
<dbReference type="InterPro" id="IPR005094">
    <property type="entry name" value="Endonuclease_MobA/VirD2"/>
</dbReference>
<name>A0A1G7YIZ7_9HYPH</name>
<dbReference type="Proteomes" id="UP000199495">
    <property type="component" value="Unassembled WGS sequence"/>
</dbReference>
<gene>
    <name evidence="2" type="ORF">SAMN04487974_11439</name>
</gene>
<dbReference type="EMBL" id="FNCS01000014">
    <property type="protein sequence ID" value="SDG96453.1"/>
    <property type="molecule type" value="Genomic_DNA"/>
</dbReference>
<evidence type="ECO:0000313" key="2">
    <source>
        <dbReference type="EMBL" id="SDG96453.1"/>
    </source>
</evidence>
<protein>
    <submittedName>
        <fullName evidence="2">Type IV secretory pathway, VirD2 components (Relaxase)</fullName>
    </submittedName>
</protein>
<dbReference type="RefSeq" id="WP_090597953.1">
    <property type="nucleotide sequence ID" value="NZ_FNCS01000014.1"/>
</dbReference>
<dbReference type="AlphaFoldDB" id="A0A1G7YIZ7"/>
<accession>A0A1G7YIZ7</accession>
<evidence type="ECO:0000313" key="3">
    <source>
        <dbReference type="Proteomes" id="UP000199495"/>
    </source>
</evidence>
<dbReference type="STRING" id="440168.SAMN04487974_11439"/>
<sequence length="578" mass="64120">MSKERDFKVRPGRIRSRAGQRTRPFIAQALAATAQAGGHHRRGGGFGPSRVSNFGRGRAASVIANRIITRRSRGAMIKARVVRHGRTGAPLSRHLDYLRREGVTRDGEKARMFGPDTEDADAGDFAERCEDDRHHFRFIVSPDDVFELDDLKSFTRDLMDQMQKDMGTELDWIATDHWNTEHPHIHVLVRGVTDTGEDLVISRDYIRSGMRDRASDLLTLELGPRTDLDIRAGLERQIGAERWTQLDRQLVRDGGENRIVDLAPKPGAQPDTYHAVKVGRLRTLERLGLAHPVGGQQWRIAEDAESTLRELGERNDIIKRIHKALTDRGIERAMSDYAVVSGTGDSPIIGRLVDRGLHDELYGTAYAVIDSIDGRTHHIKFHDLSATGDSAPGSIVELRTYTDSRDNVRTALAVRSDLSIADQIKSDGATWLDRQLVAGNPAGLSGGFGAEVNQALEARTDHLIEEGLARREGQRIVFARNLLATLRRRELDALGERLAAETGNPFQKAESGEYVAGTYRQRFALASGRFAMIDDGLGFKLVPWTPSVEQHLGKHVSGVARADGGVDWNFGRKRSLGL</sequence>